<dbReference type="RefSeq" id="WP_129477488.1">
    <property type="nucleotide sequence ID" value="NZ_SDWS01000007.1"/>
</dbReference>
<feature type="transmembrane region" description="Helical" evidence="1">
    <location>
        <begin position="79"/>
        <end position="99"/>
    </location>
</feature>
<feature type="transmembrane region" description="Helical" evidence="1">
    <location>
        <begin position="51"/>
        <end position="72"/>
    </location>
</feature>
<dbReference type="EMBL" id="SDWS01000007">
    <property type="protein sequence ID" value="RYB89423.1"/>
    <property type="molecule type" value="Genomic_DNA"/>
</dbReference>
<feature type="transmembrane region" description="Helical" evidence="1">
    <location>
        <begin position="105"/>
        <end position="125"/>
    </location>
</feature>
<keyword evidence="1" id="KW-1133">Transmembrane helix</keyword>
<evidence type="ECO:0000313" key="2">
    <source>
        <dbReference type="EMBL" id="RYB89423.1"/>
    </source>
</evidence>
<dbReference type="OrthoDB" id="3787717at2"/>
<dbReference type="Proteomes" id="UP000291838">
    <property type="component" value="Unassembled WGS sequence"/>
</dbReference>
<evidence type="ECO:0000256" key="1">
    <source>
        <dbReference type="SAM" id="Phobius"/>
    </source>
</evidence>
<reference evidence="2 3" key="1">
    <citation type="submission" date="2019-01" db="EMBL/GenBank/DDBJ databases">
        <title>Novel species of Nocardioides.</title>
        <authorList>
            <person name="Liu Q."/>
            <person name="Xin Y.-H."/>
        </authorList>
    </citation>
    <scope>NUCLEOTIDE SEQUENCE [LARGE SCALE GENOMIC DNA]</scope>
    <source>
        <strain evidence="2 3">HLT3-15</strain>
    </source>
</reference>
<keyword evidence="3" id="KW-1185">Reference proteome</keyword>
<gene>
    <name evidence="2" type="ORF">EUA06_15715</name>
</gene>
<keyword evidence="1" id="KW-0472">Membrane</keyword>
<sequence>MTTTTTTRSSTPTAWSTKNKVGLGLAIFYAVTNIPSAFVPVDTGEEAGPPVGILVVCSVLAAVALVAAVVAWRTGSRPAARLTAASLIIVTLTSLPAFFVDVPAAIKIMVAAGVVLTIVMVVLIFSPPKRA</sequence>
<organism evidence="2 3">
    <name type="scientific">Nocardioides glacieisoli</name>
    <dbReference type="NCBI Taxonomy" id="1168730"/>
    <lineage>
        <taxon>Bacteria</taxon>
        <taxon>Bacillati</taxon>
        <taxon>Actinomycetota</taxon>
        <taxon>Actinomycetes</taxon>
        <taxon>Propionibacteriales</taxon>
        <taxon>Nocardioidaceae</taxon>
        <taxon>Nocardioides</taxon>
    </lineage>
</organism>
<evidence type="ECO:0000313" key="3">
    <source>
        <dbReference type="Proteomes" id="UP000291838"/>
    </source>
</evidence>
<accession>A0A4Q2RQC9</accession>
<name>A0A4Q2RQC9_9ACTN</name>
<feature type="transmembrane region" description="Helical" evidence="1">
    <location>
        <begin position="21"/>
        <end position="39"/>
    </location>
</feature>
<keyword evidence="1" id="KW-0812">Transmembrane</keyword>
<protein>
    <submittedName>
        <fullName evidence="2">Uncharacterized protein</fullName>
    </submittedName>
</protein>
<dbReference type="AlphaFoldDB" id="A0A4Q2RQC9"/>
<proteinExistence type="predicted"/>
<comment type="caution">
    <text evidence="2">The sequence shown here is derived from an EMBL/GenBank/DDBJ whole genome shotgun (WGS) entry which is preliminary data.</text>
</comment>